<keyword evidence="12" id="KW-1185">Reference proteome</keyword>
<organism evidence="11 12">
    <name type="scientific">Panaeolus cyanescens</name>
    <dbReference type="NCBI Taxonomy" id="181874"/>
    <lineage>
        <taxon>Eukaryota</taxon>
        <taxon>Fungi</taxon>
        <taxon>Dikarya</taxon>
        <taxon>Basidiomycota</taxon>
        <taxon>Agaricomycotina</taxon>
        <taxon>Agaricomycetes</taxon>
        <taxon>Agaricomycetidae</taxon>
        <taxon>Agaricales</taxon>
        <taxon>Agaricineae</taxon>
        <taxon>Galeropsidaceae</taxon>
        <taxon>Panaeolus</taxon>
    </lineage>
</organism>
<feature type="compositionally biased region" description="Polar residues" evidence="9">
    <location>
        <begin position="308"/>
        <end position="318"/>
    </location>
</feature>
<comment type="subcellular location">
    <subcellularLocation>
        <location evidence="1">Nucleus</location>
    </subcellularLocation>
</comment>
<dbReference type="InterPro" id="IPR013087">
    <property type="entry name" value="Znf_C2H2_type"/>
</dbReference>
<feature type="compositionally biased region" description="Low complexity" evidence="9">
    <location>
        <begin position="1"/>
        <end position="21"/>
    </location>
</feature>
<dbReference type="EMBL" id="NHTK01000785">
    <property type="protein sequence ID" value="PPR05588.1"/>
    <property type="molecule type" value="Genomic_DNA"/>
</dbReference>
<feature type="compositionally biased region" description="Polar residues" evidence="9">
    <location>
        <begin position="211"/>
        <end position="230"/>
    </location>
</feature>
<dbReference type="PANTHER" id="PTHR40626">
    <property type="entry name" value="MIP31509P"/>
    <property type="match status" value="1"/>
</dbReference>
<feature type="compositionally biased region" description="Gly residues" evidence="9">
    <location>
        <begin position="22"/>
        <end position="37"/>
    </location>
</feature>
<dbReference type="GO" id="GO:0008270">
    <property type="term" value="F:zinc ion binding"/>
    <property type="evidence" value="ECO:0007669"/>
    <property type="project" value="UniProtKB-KW"/>
</dbReference>
<feature type="compositionally biased region" description="Basic and acidic residues" evidence="9">
    <location>
        <begin position="793"/>
        <end position="807"/>
    </location>
</feature>
<keyword evidence="8" id="KW-0175">Coiled coil</keyword>
<dbReference type="GO" id="GO:0005634">
    <property type="term" value="C:nucleus"/>
    <property type="evidence" value="ECO:0007669"/>
    <property type="project" value="UniProtKB-SubCell"/>
</dbReference>
<dbReference type="InterPro" id="IPR051059">
    <property type="entry name" value="VerF-like"/>
</dbReference>
<evidence type="ECO:0000256" key="1">
    <source>
        <dbReference type="ARBA" id="ARBA00004123"/>
    </source>
</evidence>
<keyword evidence="2" id="KW-0479">Metal-binding</keyword>
<feature type="compositionally biased region" description="Polar residues" evidence="9">
    <location>
        <begin position="138"/>
        <end position="149"/>
    </location>
</feature>
<feature type="region of interest" description="Disordered" evidence="9">
    <location>
        <begin position="1083"/>
        <end position="1118"/>
    </location>
</feature>
<dbReference type="OrthoDB" id="10018191at2759"/>
<gene>
    <name evidence="11" type="ORF">CVT24_002819</name>
</gene>
<keyword evidence="6" id="KW-0539">Nucleus</keyword>
<feature type="compositionally biased region" description="Basic and acidic residues" evidence="9">
    <location>
        <begin position="453"/>
        <end position="501"/>
    </location>
</feature>
<evidence type="ECO:0000256" key="5">
    <source>
        <dbReference type="ARBA" id="ARBA00022833"/>
    </source>
</evidence>
<evidence type="ECO:0000256" key="9">
    <source>
        <dbReference type="SAM" id="MobiDB-lite"/>
    </source>
</evidence>
<evidence type="ECO:0000256" key="8">
    <source>
        <dbReference type="SAM" id="Coils"/>
    </source>
</evidence>
<keyword evidence="5" id="KW-0862">Zinc</keyword>
<feature type="compositionally biased region" description="Basic and acidic residues" evidence="9">
    <location>
        <begin position="772"/>
        <end position="784"/>
    </location>
</feature>
<dbReference type="PROSITE" id="PS50157">
    <property type="entry name" value="ZINC_FINGER_C2H2_2"/>
    <property type="match status" value="2"/>
</dbReference>
<feature type="compositionally biased region" description="Gly residues" evidence="9">
    <location>
        <begin position="831"/>
        <end position="842"/>
    </location>
</feature>
<dbReference type="GO" id="GO:0000978">
    <property type="term" value="F:RNA polymerase II cis-regulatory region sequence-specific DNA binding"/>
    <property type="evidence" value="ECO:0007669"/>
    <property type="project" value="InterPro"/>
</dbReference>
<accession>A0A409YRE5</accession>
<dbReference type="Proteomes" id="UP000284842">
    <property type="component" value="Unassembled WGS sequence"/>
</dbReference>
<reference evidence="11 12" key="1">
    <citation type="journal article" date="2018" name="Evol. Lett.">
        <title>Horizontal gene cluster transfer increased hallucinogenic mushroom diversity.</title>
        <authorList>
            <person name="Reynolds H.T."/>
            <person name="Vijayakumar V."/>
            <person name="Gluck-Thaler E."/>
            <person name="Korotkin H.B."/>
            <person name="Matheny P.B."/>
            <person name="Slot J.C."/>
        </authorList>
    </citation>
    <scope>NUCLEOTIDE SEQUENCE [LARGE SCALE GENOMIC DNA]</scope>
    <source>
        <strain evidence="11 12">2629</strain>
    </source>
</reference>
<feature type="region of interest" description="Disordered" evidence="9">
    <location>
        <begin position="129"/>
        <end position="280"/>
    </location>
</feature>
<dbReference type="GO" id="GO:0000981">
    <property type="term" value="F:DNA-binding transcription factor activity, RNA polymerase II-specific"/>
    <property type="evidence" value="ECO:0007669"/>
    <property type="project" value="InterPro"/>
</dbReference>
<dbReference type="Gene3D" id="3.30.160.60">
    <property type="entry name" value="Classic Zinc Finger"/>
    <property type="match status" value="2"/>
</dbReference>
<feature type="compositionally biased region" description="Acidic residues" evidence="9">
    <location>
        <begin position="808"/>
        <end position="820"/>
    </location>
</feature>
<dbReference type="AlphaFoldDB" id="A0A409YRE5"/>
<feature type="compositionally biased region" description="Low complexity" evidence="9">
    <location>
        <begin position="194"/>
        <end position="210"/>
    </location>
</feature>
<proteinExistence type="predicted"/>
<dbReference type="SUPFAM" id="SSF57667">
    <property type="entry name" value="beta-beta-alpha zinc fingers"/>
    <property type="match status" value="1"/>
</dbReference>
<evidence type="ECO:0000256" key="4">
    <source>
        <dbReference type="ARBA" id="ARBA00022771"/>
    </source>
</evidence>
<name>A0A409YRE5_9AGAR</name>
<feature type="compositionally biased region" description="Low complexity" evidence="9">
    <location>
        <begin position="861"/>
        <end position="879"/>
    </location>
</feature>
<feature type="region of interest" description="Disordered" evidence="9">
    <location>
        <begin position="651"/>
        <end position="899"/>
    </location>
</feature>
<evidence type="ECO:0000313" key="12">
    <source>
        <dbReference type="Proteomes" id="UP000284842"/>
    </source>
</evidence>
<feature type="region of interest" description="Disordered" evidence="9">
    <location>
        <begin position="294"/>
        <end position="383"/>
    </location>
</feature>
<feature type="compositionally biased region" description="Low complexity" evidence="9">
    <location>
        <begin position="419"/>
        <end position="435"/>
    </location>
</feature>
<feature type="compositionally biased region" description="Low complexity" evidence="9">
    <location>
        <begin position="887"/>
        <end position="899"/>
    </location>
</feature>
<keyword evidence="3" id="KW-0677">Repeat</keyword>
<feature type="coiled-coil region" evidence="8">
    <location>
        <begin position="93"/>
        <end position="124"/>
    </location>
</feature>
<dbReference type="GO" id="GO:0000785">
    <property type="term" value="C:chromatin"/>
    <property type="evidence" value="ECO:0007669"/>
    <property type="project" value="TreeGrafter"/>
</dbReference>
<dbReference type="InterPro" id="IPR036236">
    <property type="entry name" value="Znf_C2H2_sf"/>
</dbReference>
<evidence type="ECO:0000313" key="11">
    <source>
        <dbReference type="EMBL" id="PPR05588.1"/>
    </source>
</evidence>
<feature type="compositionally biased region" description="Low complexity" evidence="9">
    <location>
        <begin position="334"/>
        <end position="361"/>
    </location>
</feature>
<keyword evidence="4 7" id="KW-0863">Zinc-finger</keyword>
<feature type="compositionally biased region" description="Polar residues" evidence="9">
    <location>
        <begin position="654"/>
        <end position="676"/>
    </location>
</feature>
<feature type="region of interest" description="Disordered" evidence="9">
    <location>
        <begin position="1"/>
        <end position="43"/>
    </location>
</feature>
<feature type="compositionally biased region" description="Polar residues" evidence="9">
    <location>
        <begin position="1088"/>
        <end position="1107"/>
    </location>
</feature>
<evidence type="ECO:0000256" key="6">
    <source>
        <dbReference type="ARBA" id="ARBA00023242"/>
    </source>
</evidence>
<dbReference type="Pfam" id="PF00096">
    <property type="entry name" value="zf-C2H2"/>
    <property type="match status" value="1"/>
</dbReference>
<evidence type="ECO:0000256" key="7">
    <source>
        <dbReference type="PROSITE-ProRule" id="PRU00042"/>
    </source>
</evidence>
<feature type="compositionally biased region" description="Low complexity" evidence="9">
    <location>
        <begin position="706"/>
        <end position="749"/>
    </location>
</feature>
<evidence type="ECO:0000259" key="10">
    <source>
        <dbReference type="PROSITE" id="PS50157"/>
    </source>
</evidence>
<evidence type="ECO:0000256" key="2">
    <source>
        <dbReference type="ARBA" id="ARBA00022723"/>
    </source>
</evidence>
<sequence>MSSSTATSGTSPTSPTATSASGGTGTGAAGVVTGSGAGVNKRYRPAPAKTFQCRGYGECRMVFSRSEHLARHIRKHTGERPFSCHCSKQFSRLDNLRQHAQTVHADKQEQNERMMRELTSLHANMAAASKAGMGSSNTGRNAARTTQRPTNNTNNNDDDSSLNLIKQEDMPSLNIHPRPGTTSGYEGDGMIWESSTTSPNPTTSTSASNPRGSAQHSFRDYPSSNSTAAHSGQSFLASQQQQHGQSQSFLGFTSHTGGSSSSQSQSRPTTSSGTTSLPPLSAVVSASLPRDHHLHIHSSSSHSDQPFLASSSTTSAHPNGSDHPSGYSSGGGSSLSFPSTTLPTPAPSASSSARPGTSSGGLFTHLGGSSRPGTAPAFFTTTHNSGNSHSARFFRGLGSSAAGTTAPDRELPLLHSGFTPARLSSSSSSRPTSSAGREYREYVPPRSAGGYSREQRDHEWERERERERDISREREWREREYERERDRDRDRDERSTRERPHTSAGYDASPFYFSPPELVTAHSPVAANPRKRPFDHDDGPAAGERSQVFERTRPGTAGPAFGVRPGTGSGRTDRERFTSGSGAFLLSAATSRSTSGYKSRPGTSGNAAPPPPPPILTTSSSISSSGFSTSRPTTSSGLVNSAKALRLFDIDSHSPINNHNSSEYNRPTSRDGSSSQFAFTPPSLPAPPPSTHSHVSSGGPALFSRTGSSTSSAAGAGVGVESQQQRLAHQQQQRGVSPVTPSTTGPTSPRDYSASPPGQFRFAYGVGGRNVHQREWEREREYHYQQRQQQQQRQHEQQEWRGRREEYASDDDDEGDDEDRQSESPRFGFRVSGGGGRWGEGAVGQSSFASSATPRVGVVDASASSFSTTAASPSSPSSAGDVGRAVPAGTGASFSSSSAYPSTAASFAARTWGATSAAAGSGVYDDAAATAATTGKTSAAARAGSYSPLGAGSPISISPSLSPVPRSVSFAGVGPGISAGTSGSGGRSSSPAVSSPLACSATVSSSSSAAATTAAAVVVAVGPSSPLAKVAGISGVSTSASSAATASYSTAAGLRGVSDGYEYEYGGRGGGYGDGDAAATAAARYGASPSSASPTTERGSAERSSIPHSPAAYGMRVV</sequence>
<dbReference type="STRING" id="181874.A0A409YRE5"/>
<feature type="compositionally biased region" description="Polar residues" evidence="9">
    <location>
        <begin position="588"/>
        <end position="597"/>
    </location>
</feature>
<dbReference type="InParanoid" id="A0A409YRE5"/>
<dbReference type="FunFam" id="3.30.160.60:FF:002343">
    <property type="entry name" value="Zinc finger protein 33A"/>
    <property type="match status" value="1"/>
</dbReference>
<feature type="compositionally biased region" description="Low complexity" evidence="9">
    <location>
        <begin position="616"/>
        <end position="637"/>
    </location>
</feature>
<feature type="region of interest" description="Disordered" evidence="9">
    <location>
        <begin position="401"/>
        <end position="638"/>
    </location>
</feature>
<feature type="compositionally biased region" description="Low complexity" evidence="9">
    <location>
        <begin position="231"/>
        <end position="280"/>
    </location>
</feature>
<feature type="domain" description="C2H2-type" evidence="10">
    <location>
        <begin position="82"/>
        <end position="109"/>
    </location>
</feature>
<evidence type="ECO:0000256" key="3">
    <source>
        <dbReference type="ARBA" id="ARBA00022737"/>
    </source>
</evidence>
<dbReference type="PANTHER" id="PTHR40626:SF11">
    <property type="entry name" value="ZINC FINGER PROTEIN YPR022C"/>
    <property type="match status" value="1"/>
</dbReference>
<protein>
    <recommendedName>
        <fullName evidence="10">C2H2-type domain-containing protein</fullName>
    </recommendedName>
</protein>
<comment type="caution">
    <text evidence="11">The sequence shown here is derived from an EMBL/GenBank/DDBJ whole genome shotgun (WGS) entry which is preliminary data.</text>
</comment>
<feature type="domain" description="C2H2-type" evidence="10">
    <location>
        <begin position="51"/>
        <end position="81"/>
    </location>
</feature>